<dbReference type="AlphaFoldDB" id="A0A074JPC0"/>
<evidence type="ECO:0000313" key="5">
    <source>
        <dbReference type="Proteomes" id="UP000027471"/>
    </source>
</evidence>
<sequence>MPVKRWFAKGLTRAPRADRTGQGPLALLARPIALTHAGMVVERGLRAFWPLLSLLALIGAAQAFALPAELGAMARWFWLVALIAILAALGWGAWKMRWPRRAEAIARLDATLPGRPLAALDDEMALGGDDPAARALWAAHLRRMAQAASGARAPRPDPDLARRDPYALRLTALTALVVAVIFGVPQRIWHPNEGMPGTSGSAEAAMGPSWEGWASPPRYTGKPGLYLNKVEGDTLSVPEGTRFSIRLYGATGAIGFSENVSNPAALPEQGAAQAGAGIETHEFEAVRSGMISLEGPAGRAFRVVVAGDSAPSVTLEKIAERRADGKLSQPFHAQDDYAVTSGHAVISLDLAKVDRRYGLAIAPEKRPDLIYDLPMPITGTRADFTENLVEDAAKHPWANLPVKLTLEVEDGRGQTGKSPVQEMVLPGKRFFDPLAAALIEVRRDLLWSRGNAGYDADLLRALTNRHEGFIKREEVYLMMRLVIGRLQDASLTPEVRDEIAEALWKMAELVEDGGLADALAAMQKAQEKLSEAIRNGASQDEIAKLMQELKEATDNYIKMLAERAQDQEDGPQFGDQNQPSQQITGDQIQQTMDQIQKLMEEGRMAEAQELLDQLARMMENLKVTQGQGGQGDTPGGKAMRDLQDTLKEQQDLSDEAFRDLQDQFISPEERQRQAESGQQGQQGQQGEGQQGQGEQGQQGQGQEGQQGQQGQGQQGQGQQGQGDQPGDQQGTGPGGEGQAQRDGQGQGDQPGLEGGQGGTQGQNLAERQRDLRRELDRQKGLLPGYGGEAGEEADKRLGDAGRAMDEAEQALREGDNSTAIDRQADAIEALREGMRALGEAMRGEQARQQGQPGESGRQAGTPGQNGPNGMARDPLGRAQGDGNQLGTDREMLQGEDVYRRAQNLLDEIRRRSGERLRPEEELDYLKRLLDQFGNAG</sequence>
<dbReference type="eggNOG" id="COG0419">
    <property type="taxonomic scope" value="Bacteria"/>
</dbReference>
<feature type="compositionally biased region" description="Gly residues" evidence="2">
    <location>
        <begin position="744"/>
        <end position="760"/>
    </location>
</feature>
<comment type="caution">
    <text evidence="4">The sequence shown here is derived from an EMBL/GenBank/DDBJ whole genome shotgun (WGS) entry which is preliminary data.</text>
</comment>
<proteinExistence type="predicted"/>
<feature type="coiled-coil region" evidence="1">
    <location>
        <begin position="515"/>
        <end position="562"/>
    </location>
</feature>
<dbReference type="InterPro" id="IPR012683">
    <property type="entry name" value="CHP02302_TM"/>
</dbReference>
<feature type="region of interest" description="Disordered" evidence="2">
    <location>
        <begin position="667"/>
        <end position="895"/>
    </location>
</feature>
<feature type="transmembrane region" description="Helical" evidence="3">
    <location>
        <begin position="166"/>
        <end position="184"/>
    </location>
</feature>
<feature type="compositionally biased region" description="Gly residues" evidence="2">
    <location>
        <begin position="683"/>
        <end position="720"/>
    </location>
</feature>
<reference evidence="4 5" key="1">
    <citation type="journal article" date="2015" name="Antonie Van Leeuwenhoek">
        <title>Thioclava indica sp. nov., isolated from surface seawater of the Indian Ocean.</title>
        <authorList>
            <person name="Liu Y."/>
            <person name="Lai Q."/>
            <person name="Du J."/>
            <person name="Xu H."/>
            <person name="Jiang L."/>
            <person name="Shao Z."/>
        </authorList>
    </citation>
    <scope>NUCLEOTIDE SEQUENCE [LARGE SCALE GENOMIC DNA]</scope>
    <source>
        <strain evidence="4 5">DT23-4</strain>
    </source>
</reference>
<dbReference type="Proteomes" id="UP000027471">
    <property type="component" value="Unassembled WGS sequence"/>
</dbReference>
<feature type="compositionally biased region" description="Polar residues" evidence="2">
    <location>
        <begin position="574"/>
        <end position="588"/>
    </location>
</feature>
<keyword evidence="1" id="KW-0175">Coiled coil</keyword>
<name>A0A074JPC0_9RHOB</name>
<accession>A0A074JPC0</accession>
<evidence type="ECO:0008006" key="6">
    <source>
        <dbReference type="Google" id="ProtNLM"/>
    </source>
</evidence>
<dbReference type="RefSeq" id="WP_051697268.1">
    <property type="nucleotide sequence ID" value="NZ_AUNB01000040.1"/>
</dbReference>
<dbReference type="Pfam" id="PF13779">
    <property type="entry name" value="DUF4175"/>
    <property type="match status" value="1"/>
</dbReference>
<evidence type="ECO:0000256" key="1">
    <source>
        <dbReference type="SAM" id="Coils"/>
    </source>
</evidence>
<evidence type="ECO:0000256" key="2">
    <source>
        <dbReference type="SAM" id="MobiDB-lite"/>
    </source>
</evidence>
<keyword evidence="5" id="KW-1185">Reference proteome</keyword>
<protein>
    <recommendedName>
        <fullName evidence="6">TIGR02302 family protein</fullName>
    </recommendedName>
</protein>
<dbReference type="EMBL" id="AUNB01000040">
    <property type="protein sequence ID" value="KEO57463.1"/>
    <property type="molecule type" value="Genomic_DNA"/>
</dbReference>
<feature type="transmembrane region" description="Helical" evidence="3">
    <location>
        <begin position="76"/>
        <end position="94"/>
    </location>
</feature>
<feature type="transmembrane region" description="Helical" evidence="3">
    <location>
        <begin position="47"/>
        <end position="64"/>
    </location>
</feature>
<feature type="compositionally biased region" description="Basic and acidic residues" evidence="2">
    <location>
        <begin position="766"/>
        <end position="779"/>
    </location>
</feature>
<organism evidence="4 5">
    <name type="scientific">Thioclava indica</name>
    <dbReference type="NCBI Taxonomy" id="1353528"/>
    <lineage>
        <taxon>Bacteria</taxon>
        <taxon>Pseudomonadati</taxon>
        <taxon>Pseudomonadota</taxon>
        <taxon>Alphaproteobacteria</taxon>
        <taxon>Rhodobacterales</taxon>
        <taxon>Paracoccaceae</taxon>
        <taxon>Thioclava</taxon>
    </lineage>
</organism>
<keyword evidence="3" id="KW-0812">Transmembrane</keyword>
<gene>
    <name evidence="4" type="ORF">DT23_05170</name>
</gene>
<keyword evidence="3" id="KW-1133">Transmembrane helix</keyword>
<dbReference type="STRING" id="1353528.DT23_05170"/>
<feature type="compositionally biased region" description="Basic and acidic residues" evidence="2">
    <location>
        <begin position="792"/>
        <end position="815"/>
    </location>
</feature>
<keyword evidence="3" id="KW-0472">Membrane</keyword>
<feature type="compositionally biased region" description="Basic and acidic residues" evidence="2">
    <location>
        <begin position="822"/>
        <end position="834"/>
    </location>
</feature>
<feature type="coiled-coil region" evidence="1">
    <location>
        <begin position="588"/>
        <end position="659"/>
    </location>
</feature>
<evidence type="ECO:0000256" key="3">
    <source>
        <dbReference type="SAM" id="Phobius"/>
    </source>
</evidence>
<evidence type="ECO:0000313" key="4">
    <source>
        <dbReference type="EMBL" id="KEO57463.1"/>
    </source>
</evidence>
<feature type="region of interest" description="Disordered" evidence="2">
    <location>
        <begin position="567"/>
        <end position="588"/>
    </location>
</feature>